<dbReference type="InterPro" id="IPR000504">
    <property type="entry name" value="RRM_dom"/>
</dbReference>
<sequence>MASEHLSYPALEASSSTSTATPAKERIIKDRIYVGNLHPSVDEYSLLQAFSKFGKISKLDFLFHKAGPHKGKPRGYAFVEYENANDAAKALASAHDKPFRGRTLVVTYAHQAPLDQAGGSSVLGVKRKSMMESGRPTTLSMIKGRHKDKTQDKIAMMEAKLRQMEGAEHATQHHPSLPAKPPAMINSLPTKPAESSLQAVPMSDAKVRVIEIPVTAKLPEKPKATAKPVEVKKRGSLAGVKIMKPQRKEG</sequence>
<feature type="domain" description="RRM" evidence="6">
    <location>
        <begin position="30"/>
        <end position="111"/>
    </location>
</feature>
<dbReference type="InterPro" id="IPR052462">
    <property type="entry name" value="SLIRP/GR-RBP-like"/>
</dbReference>
<dbReference type="PANTHER" id="PTHR48027">
    <property type="entry name" value="HETEROGENEOUS NUCLEAR RIBONUCLEOPROTEIN 87F-RELATED"/>
    <property type="match status" value="1"/>
</dbReference>
<evidence type="ECO:0000256" key="1">
    <source>
        <dbReference type="ARBA" id="ARBA00021141"/>
    </source>
</evidence>
<dbReference type="AlphaFoldDB" id="A0A284QTC6"/>
<dbReference type="SMART" id="SM00361">
    <property type="entry name" value="RRM_1"/>
    <property type="match status" value="1"/>
</dbReference>
<dbReference type="CDD" id="cd12355">
    <property type="entry name" value="RRM_RBM18"/>
    <property type="match status" value="1"/>
</dbReference>
<name>A0A284QTC6_ARMOS</name>
<dbReference type="OrthoDB" id="6730379at2759"/>
<dbReference type="PROSITE" id="PS50102">
    <property type="entry name" value="RRM"/>
    <property type="match status" value="1"/>
</dbReference>
<proteinExistence type="predicted"/>
<reference evidence="8" key="1">
    <citation type="journal article" date="2017" name="Nat. Ecol. Evol.">
        <title>Genome expansion and lineage-specific genetic innovations in the forest pathogenic fungi Armillaria.</title>
        <authorList>
            <person name="Sipos G."/>
            <person name="Prasanna A.N."/>
            <person name="Walter M.C."/>
            <person name="O'Connor E."/>
            <person name="Balint B."/>
            <person name="Krizsan K."/>
            <person name="Kiss B."/>
            <person name="Hess J."/>
            <person name="Varga T."/>
            <person name="Slot J."/>
            <person name="Riley R."/>
            <person name="Boka B."/>
            <person name="Rigling D."/>
            <person name="Barry K."/>
            <person name="Lee J."/>
            <person name="Mihaltcheva S."/>
            <person name="LaButti K."/>
            <person name="Lipzen A."/>
            <person name="Waldron R."/>
            <person name="Moloney N.M."/>
            <person name="Sperisen C."/>
            <person name="Kredics L."/>
            <person name="Vagvoelgyi C."/>
            <person name="Patrignani A."/>
            <person name="Fitzpatrick D."/>
            <person name="Nagy I."/>
            <person name="Doyle S."/>
            <person name="Anderson J.B."/>
            <person name="Grigoriev I.V."/>
            <person name="Gueldener U."/>
            <person name="Muensterkoetter M."/>
            <person name="Nagy L.G."/>
        </authorList>
    </citation>
    <scope>NUCLEOTIDE SEQUENCE [LARGE SCALE GENOMIC DNA]</scope>
    <source>
        <strain evidence="8">C18/9</strain>
    </source>
</reference>
<evidence type="ECO:0000256" key="4">
    <source>
        <dbReference type="PROSITE-ProRule" id="PRU00176"/>
    </source>
</evidence>
<dbReference type="InterPro" id="IPR035979">
    <property type="entry name" value="RBD_domain_sf"/>
</dbReference>
<keyword evidence="8" id="KW-1185">Reference proteome</keyword>
<dbReference type="OMA" id="GKHETRL"/>
<dbReference type="SUPFAM" id="SSF54928">
    <property type="entry name" value="RNA-binding domain, RBD"/>
    <property type="match status" value="1"/>
</dbReference>
<evidence type="ECO:0000256" key="2">
    <source>
        <dbReference type="ARBA" id="ARBA00022884"/>
    </source>
</evidence>
<evidence type="ECO:0000256" key="3">
    <source>
        <dbReference type="ARBA" id="ARBA00030780"/>
    </source>
</evidence>
<dbReference type="SMART" id="SM00360">
    <property type="entry name" value="RRM"/>
    <property type="match status" value="1"/>
</dbReference>
<evidence type="ECO:0000313" key="7">
    <source>
        <dbReference type="EMBL" id="SJK99734.1"/>
    </source>
</evidence>
<dbReference type="STRING" id="47428.A0A284QTC6"/>
<keyword evidence="2 4" id="KW-0694">RNA-binding</keyword>
<feature type="region of interest" description="Disordered" evidence="5">
    <location>
        <begin position="1"/>
        <end position="22"/>
    </location>
</feature>
<dbReference type="InterPro" id="IPR039157">
    <property type="entry name" value="RBM18_RRM"/>
</dbReference>
<dbReference type="InterPro" id="IPR012677">
    <property type="entry name" value="Nucleotide-bd_a/b_plait_sf"/>
</dbReference>
<accession>A0A284QTC6</accession>
<protein>
    <recommendedName>
        <fullName evidence="1">Probable RNA-binding protein 18</fullName>
    </recommendedName>
    <alternativeName>
        <fullName evidence="3">RNA-binding motif protein 18</fullName>
    </alternativeName>
</protein>
<evidence type="ECO:0000259" key="6">
    <source>
        <dbReference type="PROSITE" id="PS50102"/>
    </source>
</evidence>
<dbReference type="GO" id="GO:0003723">
    <property type="term" value="F:RNA binding"/>
    <property type="evidence" value="ECO:0007669"/>
    <property type="project" value="UniProtKB-UniRule"/>
</dbReference>
<dbReference type="EMBL" id="FUEG01000002">
    <property type="protein sequence ID" value="SJK99734.1"/>
    <property type="molecule type" value="Genomic_DNA"/>
</dbReference>
<organism evidence="7 8">
    <name type="scientific">Armillaria ostoyae</name>
    <name type="common">Armillaria root rot fungus</name>
    <dbReference type="NCBI Taxonomy" id="47428"/>
    <lineage>
        <taxon>Eukaryota</taxon>
        <taxon>Fungi</taxon>
        <taxon>Dikarya</taxon>
        <taxon>Basidiomycota</taxon>
        <taxon>Agaricomycotina</taxon>
        <taxon>Agaricomycetes</taxon>
        <taxon>Agaricomycetidae</taxon>
        <taxon>Agaricales</taxon>
        <taxon>Marasmiineae</taxon>
        <taxon>Physalacriaceae</taxon>
        <taxon>Armillaria</taxon>
    </lineage>
</organism>
<evidence type="ECO:0000313" key="8">
    <source>
        <dbReference type="Proteomes" id="UP000219338"/>
    </source>
</evidence>
<feature type="compositionally biased region" description="Low complexity" evidence="5">
    <location>
        <begin position="13"/>
        <end position="22"/>
    </location>
</feature>
<dbReference type="Proteomes" id="UP000219338">
    <property type="component" value="Unassembled WGS sequence"/>
</dbReference>
<dbReference type="Pfam" id="PF00076">
    <property type="entry name" value="RRM_1"/>
    <property type="match status" value="1"/>
</dbReference>
<evidence type="ECO:0000256" key="5">
    <source>
        <dbReference type="SAM" id="MobiDB-lite"/>
    </source>
</evidence>
<dbReference type="Gene3D" id="3.30.70.330">
    <property type="match status" value="1"/>
</dbReference>
<gene>
    <name evidence="7" type="ORF">ARMOST_03045</name>
</gene>
<dbReference type="InterPro" id="IPR003954">
    <property type="entry name" value="RRM_euk-type"/>
</dbReference>